<feature type="transmembrane region" description="Helical" evidence="1">
    <location>
        <begin position="346"/>
        <end position="366"/>
    </location>
</feature>
<evidence type="ECO:0000256" key="1">
    <source>
        <dbReference type="SAM" id="Phobius"/>
    </source>
</evidence>
<feature type="transmembrane region" description="Helical" evidence="1">
    <location>
        <begin position="20"/>
        <end position="41"/>
    </location>
</feature>
<organism evidence="2 3">
    <name type="scientific">Sphingomonas paucimobilis NBRC 13935</name>
    <dbReference type="NCBI Taxonomy" id="1219050"/>
    <lineage>
        <taxon>Bacteria</taxon>
        <taxon>Pseudomonadati</taxon>
        <taxon>Pseudomonadota</taxon>
        <taxon>Alphaproteobacteria</taxon>
        <taxon>Sphingomonadales</taxon>
        <taxon>Sphingomonadaceae</taxon>
        <taxon>Sphingomonas</taxon>
    </lineage>
</organism>
<keyword evidence="1" id="KW-1133">Transmembrane helix</keyword>
<dbReference type="Proteomes" id="UP000032025">
    <property type="component" value="Unassembled WGS sequence"/>
</dbReference>
<gene>
    <name evidence="2" type="ORF">SP6_62_00600</name>
</gene>
<feature type="transmembrane region" description="Helical" evidence="1">
    <location>
        <begin position="170"/>
        <end position="187"/>
    </location>
</feature>
<keyword evidence="1" id="KW-0812">Transmembrane</keyword>
<comment type="caution">
    <text evidence="2">The sequence shown here is derived from an EMBL/GenBank/DDBJ whole genome shotgun (WGS) entry which is preliminary data.</text>
</comment>
<keyword evidence="1" id="KW-0472">Membrane</keyword>
<sequence length="435" mass="48763">MSPGLSPRPIKVQWWHSPALLILGFTLPFFLLVAAITPSVIRNAPVLASREMYLTLFRVIQAISLLLVFAAGAAYAGRKTFIGKVQLYDGCMDFLFYLTFAAYIIWFGPLVLSNPRLILETFTGTVGAIYDVRDEAQNISGVTTATQFGISYAIIYAIKRFQDGEIVPRKYTIMLGIIGGLALFRATVYSERIAVAEIFIAAFVIFVVSYQSRKRYVRLGIKYFPFLLYAAAPIFFAVFEYPRSWLNHYIDIYDNFWHFVMDRFSLYYVTSLNNICALLDYSQNPTYDGGWTLNWLYRFPVIGPLLSDEGANGGGVGHSWFLKFLAAYASPEFNNTTGVLTVVYDWGWPLGLVLMGIYGILAGLTFASFKSGNGVLRYVYPIFLYSILELLRIGYIYDGRAVAAIIGIIIAIGFWRKAAAMAPPMTMAPGGLRPR</sequence>
<feature type="transmembrane region" description="Helical" evidence="1">
    <location>
        <begin position="378"/>
        <end position="395"/>
    </location>
</feature>
<feature type="transmembrane region" description="Helical" evidence="1">
    <location>
        <begin position="223"/>
        <end position="239"/>
    </location>
</feature>
<feature type="transmembrane region" description="Helical" evidence="1">
    <location>
        <begin position="53"/>
        <end position="74"/>
    </location>
</feature>
<feature type="transmembrane region" description="Helical" evidence="1">
    <location>
        <begin position="94"/>
        <end position="112"/>
    </location>
</feature>
<dbReference type="EMBL" id="BBJS01000062">
    <property type="protein sequence ID" value="GAN15682.1"/>
    <property type="molecule type" value="Genomic_DNA"/>
</dbReference>
<protein>
    <submittedName>
        <fullName evidence="2">DNA, contig: SP662</fullName>
    </submittedName>
</protein>
<reference evidence="2 3" key="1">
    <citation type="submission" date="2014-08" db="EMBL/GenBank/DDBJ databases">
        <title>Whole genome shotgun sequence of Sphingomonas paucimobilis NBRC 13935.</title>
        <authorList>
            <person name="Hosoyama A."/>
            <person name="Hashimoto M."/>
            <person name="Hosoyama Y."/>
            <person name="Noguchi M."/>
            <person name="Uohara A."/>
            <person name="Ohji S."/>
            <person name="Katano-Makiyama Y."/>
            <person name="Ichikawa N."/>
            <person name="Kimura A."/>
            <person name="Yamazoe A."/>
            <person name="Fujita N."/>
        </authorList>
    </citation>
    <scope>NUCLEOTIDE SEQUENCE [LARGE SCALE GENOMIC DNA]</scope>
    <source>
        <strain evidence="2 3">NBRC 13935</strain>
    </source>
</reference>
<accession>A0A0C9NHJ4</accession>
<feature type="transmembrane region" description="Helical" evidence="1">
    <location>
        <begin position="401"/>
        <end position="419"/>
    </location>
</feature>
<evidence type="ECO:0000313" key="2">
    <source>
        <dbReference type="EMBL" id="GAN15682.1"/>
    </source>
</evidence>
<dbReference type="AlphaFoldDB" id="A0A0C9NHJ4"/>
<dbReference type="RefSeq" id="WP_042469485.1">
    <property type="nucleotide sequence ID" value="NZ_BBJS01000062.1"/>
</dbReference>
<name>A0A0C9NHJ4_SPHPI</name>
<keyword evidence="3" id="KW-1185">Reference proteome</keyword>
<feature type="transmembrane region" description="Helical" evidence="1">
    <location>
        <begin position="193"/>
        <end position="211"/>
    </location>
</feature>
<dbReference type="GeneID" id="78529493"/>
<proteinExistence type="predicted"/>
<evidence type="ECO:0000313" key="3">
    <source>
        <dbReference type="Proteomes" id="UP000032025"/>
    </source>
</evidence>